<organism evidence="8">
    <name type="scientific">Timema poppense</name>
    <name type="common">Walking stick</name>
    <dbReference type="NCBI Taxonomy" id="170557"/>
    <lineage>
        <taxon>Eukaryota</taxon>
        <taxon>Metazoa</taxon>
        <taxon>Ecdysozoa</taxon>
        <taxon>Arthropoda</taxon>
        <taxon>Hexapoda</taxon>
        <taxon>Insecta</taxon>
        <taxon>Pterygota</taxon>
        <taxon>Neoptera</taxon>
        <taxon>Polyneoptera</taxon>
        <taxon>Phasmatodea</taxon>
        <taxon>Timematodea</taxon>
        <taxon>Timematoidea</taxon>
        <taxon>Timematidae</taxon>
        <taxon>Timema</taxon>
    </lineage>
</organism>
<evidence type="ECO:0000256" key="5">
    <source>
        <dbReference type="PROSITE-ProRule" id="PRU00288"/>
    </source>
</evidence>
<keyword evidence="3 5" id="KW-0863">Zinc-finger</keyword>
<evidence type="ECO:0000256" key="2">
    <source>
        <dbReference type="ARBA" id="ARBA00022723"/>
    </source>
</evidence>
<evidence type="ECO:0000256" key="3">
    <source>
        <dbReference type="ARBA" id="ARBA00022771"/>
    </source>
</evidence>
<dbReference type="PANTHER" id="PTHR46395">
    <property type="entry name" value="ADP-RIBOSYLATION FACTOR GTPASE-ACTIVATING PROTEIN 1"/>
    <property type="match status" value="1"/>
</dbReference>
<dbReference type="CDD" id="cd08830">
    <property type="entry name" value="ArfGap_ArfGap1"/>
    <property type="match status" value="1"/>
</dbReference>
<feature type="compositionally biased region" description="Low complexity" evidence="6">
    <location>
        <begin position="364"/>
        <end position="374"/>
    </location>
</feature>
<dbReference type="FunFam" id="1.10.220.150:FF:000014">
    <property type="entry name" value="ADP-ribosylation factor GTPase-activating protein"/>
    <property type="match status" value="1"/>
</dbReference>
<dbReference type="GO" id="GO:0005096">
    <property type="term" value="F:GTPase activator activity"/>
    <property type="evidence" value="ECO:0007669"/>
    <property type="project" value="UniProtKB-KW"/>
</dbReference>
<sequence length="416" mass="45211">MASPRTCRVLQDLKPTNENTKCFECGAHNPQWASVSYGIWICLECSGKHRGLGVHLSFVRSISMDKWKDIELEKMKVGGNRNAREFFEAQDDWDDSMPLQQRYNTKAAALYRDKIATLARGETWSLAKSPAQSYVNSSIRQFSGSSSTTGGSYGGDNSYHDMNDSTGYQSGGGYQSLDAQQNFKDQKDAFFVRKQNENALKPGDIPPSQGGRYGGFGYTMDAPPRSSSQEFFDSAVSSFASGWSVFSTSATKIASKATEGAIKIGGIASQKVADISVTVGEKVKEGKLLDDVTSQVSNLANKVGLLSLSFSCMSQSKDHISASLLTNDRRDSPGKTEDDWGASSGAKSPNDWDSWGPSGASEQGTPTPATTSATKKGKKKSTKDGLLIDLAEGKNSDWNSKWNDDDEAWDMLNRKD</sequence>
<name>A0A7R9DFX3_TIMPO</name>
<feature type="region of interest" description="Disordered" evidence="6">
    <location>
        <begin position="142"/>
        <end position="176"/>
    </location>
</feature>
<accession>A0A7R9DFX3</accession>
<evidence type="ECO:0000256" key="6">
    <source>
        <dbReference type="SAM" id="MobiDB-lite"/>
    </source>
</evidence>
<gene>
    <name evidence="8" type="ORF">TPSB3V08_LOCUS8808</name>
</gene>
<dbReference type="InterPro" id="IPR038508">
    <property type="entry name" value="ArfGAP_dom_sf"/>
</dbReference>
<reference evidence="8" key="1">
    <citation type="submission" date="2020-11" db="EMBL/GenBank/DDBJ databases">
        <authorList>
            <person name="Tran Van P."/>
        </authorList>
    </citation>
    <scope>NUCLEOTIDE SEQUENCE</scope>
</reference>
<protein>
    <recommendedName>
        <fullName evidence="7">Arf-GAP domain-containing protein</fullName>
    </recommendedName>
</protein>
<keyword evidence="1" id="KW-0343">GTPase activation</keyword>
<dbReference type="Gene3D" id="1.10.220.150">
    <property type="entry name" value="Arf GTPase activating protein"/>
    <property type="match status" value="1"/>
</dbReference>
<dbReference type="SMART" id="SM00105">
    <property type="entry name" value="ArfGap"/>
    <property type="match status" value="1"/>
</dbReference>
<feature type="region of interest" description="Disordered" evidence="6">
    <location>
        <begin position="324"/>
        <end position="387"/>
    </location>
</feature>
<dbReference type="EMBL" id="OD006551">
    <property type="protein sequence ID" value="CAD7413102.1"/>
    <property type="molecule type" value="Genomic_DNA"/>
</dbReference>
<evidence type="ECO:0000256" key="1">
    <source>
        <dbReference type="ARBA" id="ARBA00022468"/>
    </source>
</evidence>
<dbReference type="PANTHER" id="PTHR46395:SF1">
    <property type="entry name" value="ADP-RIBOSYLATION FACTOR GTPASE-ACTIVATING PROTEIN 1"/>
    <property type="match status" value="1"/>
</dbReference>
<dbReference type="Pfam" id="PF01412">
    <property type="entry name" value="ArfGap"/>
    <property type="match status" value="1"/>
</dbReference>
<dbReference type="GO" id="GO:0008270">
    <property type="term" value="F:zinc ion binding"/>
    <property type="evidence" value="ECO:0007669"/>
    <property type="project" value="UniProtKB-KW"/>
</dbReference>
<dbReference type="InterPro" id="IPR037278">
    <property type="entry name" value="ARFGAP/RecO"/>
</dbReference>
<keyword evidence="2" id="KW-0479">Metal-binding</keyword>
<dbReference type="AlphaFoldDB" id="A0A7R9DFX3"/>
<dbReference type="PROSITE" id="PS50115">
    <property type="entry name" value="ARFGAP"/>
    <property type="match status" value="1"/>
</dbReference>
<dbReference type="GO" id="GO:0000139">
    <property type="term" value="C:Golgi membrane"/>
    <property type="evidence" value="ECO:0007669"/>
    <property type="project" value="TreeGrafter"/>
</dbReference>
<evidence type="ECO:0000256" key="4">
    <source>
        <dbReference type="ARBA" id="ARBA00022833"/>
    </source>
</evidence>
<dbReference type="SUPFAM" id="SSF57863">
    <property type="entry name" value="ArfGap/RecO-like zinc finger"/>
    <property type="match status" value="1"/>
</dbReference>
<evidence type="ECO:0000259" key="7">
    <source>
        <dbReference type="PROSITE" id="PS50115"/>
    </source>
</evidence>
<feature type="compositionally biased region" description="Basic and acidic residues" evidence="6">
    <location>
        <begin position="327"/>
        <end position="338"/>
    </location>
</feature>
<dbReference type="InterPro" id="IPR001164">
    <property type="entry name" value="ArfGAP_dom"/>
</dbReference>
<feature type="domain" description="Arf-GAP" evidence="7">
    <location>
        <begin position="7"/>
        <end position="124"/>
    </location>
</feature>
<dbReference type="PRINTS" id="PR00405">
    <property type="entry name" value="REVINTRACTNG"/>
</dbReference>
<keyword evidence="4" id="KW-0862">Zinc</keyword>
<evidence type="ECO:0000313" key="8">
    <source>
        <dbReference type="EMBL" id="CAD7413102.1"/>
    </source>
</evidence>
<dbReference type="GO" id="GO:0030100">
    <property type="term" value="P:regulation of endocytosis"/>
    <property type="evidence" value="ECO:0007669"/>
    <property type="project" value="TreeGrafter"/>
</dbReference>
<proteinExistence type="predicted"/>
<dbReference type="GO" id="GO:0032012">
    <property type="term" value="P:regulation of ARF protein signal transduction"/>
    <property type="evidence" value="ECO:0007669"/>
    <property type="project" value="TreeGrafter"/>
</dbReference>